<feature type="signal peptide" evidence="1">
    <location>
        <begin position="1"/>
        <end position="21"/>
    </location>
</feature>
<evidence type="ECO:0000313" key="2">
    <source>
        <dbReference type="EMBL" id="SIO49377.1"/>
    </source>
</evidence>
<sequence length="115" mass="12964">MKKYLLGLWAVIAAIALSSYNAPTRSMVSFHFIPANGAEIYYESAIRWEEAAFSWECMDMNADCCILRIEEDRLYYYSGTPTQQLAAYLADQGFGSNDYINATDAVISLTYTTKP</sequence>
<organism evidence="2 3">
    <name type="scientific">Chitinophaga niabensis</name>
    <dbReference type="NCBI Taxonomy" id="536979"/>
    <lineage>
        <taxon>Bacteria</taxon>
        <taxon>Pseudomonadati</taxon>
        <taxon>Bacteroidota</taxon>
        <taxon>Chitinophagia</taxon>
        <taxon>Chitinophagales</taxon>
        <taxon>Chitinophagaceae</taxon>
        <taxon>Chitinophaga</taxon>
    </lineage>
</organism>
<name>A0A1N6JZ24_9BACT</name>
<gene>
    <name evidence="2" type="ORF">SAMN04488055_4702</name>
</gene>
<protein>
    <submittedName>
        <fullName evidence="2">Uncharacterized protein</fullName>
    </submittedName>
</protein>
<accession>A0A1N6JZ24</accession>
<proteinExistence type="predicted"/>
<evidence type="ECO:0000256" key="1">
    <source>
        <dbReference type="SAM" id="SignalP"/>
    </source>
</evidence>
<feature type="chain" id="PRO_5012048743" evidence="1">
    <location>
        <begin position="22"/>
        <end position="115"/>
    </location>
</feature>
<keyword evidence="3" id="KW-1185">Reference proteome</keyword>
<dbReference type="RefSeq" id="WP_074242012.1">
    <property type="nucleotide sequence ID" value="NZ_FSRA01000002.1"/>
</dbReference>
<reference evidence="2 3" key="1">
    <citation type="submission" date="2016-11" db="EMBL/GenBank/DDBJ databases">
        <authorList>
            <person name="Jaros S."/>
            <person name="Januszkiewicz K."/>
            <person name="Wedrychowicz H."/>
        </authorList>
    </citation>
    <scope>NUCLEOTIDE SEQUENCE [LARGE SCALE GENOMIC DNA]</scope>
    <source>
        <strain evidence="2 3">DSM 24787</strain>
    </source>
</reference>
<dbReference type="STRING" id="536979.SAMN04488055_4702"/>
<evidence type="ECO:0000313" key="3">
    <source>
        <dbReference type="Proteomes" id="UP000185003"/>
    </source>
</evidence>
<dbReference type="AlphaFoldDB" id="A0A1N6JZ24"/>
<keyword evidence="1" id="KW-0732">Signal</keyword>
<dbReference type="Proteomes" id="UP000185003">
    <property type="component" value="Unassembled WGS sequence"/>
</dbReference>
<dbReference type="EMBL" id="FSRA01000002">
    <property type="protein sequence ID" value="SIO49377.1"/>
    <property type="molecule type" value="Genomic_DNA"/>
</dbReference>